<feature type="domain" description="Smr" evidence="3">
    <location>
        <begin position="462"/>
        <end position="531"/>
    </location>
</feature>
<proteinExistence type="predicted"/>
<evidence type="ECO:0000259" key="3">
    <source>
        <dbReference type="PROSITE" id="PS50828"/>
    </source>
</evidence>
<dbReference type="PANTHER" id="PTHR46535:SF1">
    <property type="entry name" value="NEDD4-BINDING PROTEIN 2"/>
    <property type="match status" value="1"/>
</dbReference>
<feature type="compositionally biased region" description="Low complexity" evidence="1">
    <location>
        <begin position="101"/>
        <end position="122"/>
    </location>
</feature>
<dbReference type="AlphaFoldDB" id="A0A0B7JIC5"/>
<feature type="compositionally biased region" description="Basic residues" evidence="1">
    <location>
        <begin position="200"/>
        <end position="212"/>
    </location>
</feature>
<dbReference type="PANTHER" id="PTHR46535">
    <property type="entry name" value="NEDD4-BINDING PROTEIN 2"/>
    <property type="match status" value="1"/>
</dbReference>
<protein>
    <recommendedName>
        <fullName evidence="3">Smr domain-containing protein</fullName>
    </recommendedName>
</protein>
<keyword evidence="2" id="KW-1133">Transmembrane helix</keyword>
<feature type="compositionally biased region" description="Polar residues" evidence="1">
    <location>
        <begin position="544"/>
        <end position="554"/>
    </location>
</feature>
<dbReference type="InterPro" id="IPR058864">
    <property type="entry name" value="UBA_10"/>
</dbReference>
<dbReference type="EMBL" id="CDPU01000001">
    <property type="protein sequence ID" value="CEO44558.1"/>
    <property type="molecule type" value="Genomic_DNA"/>
</dbReference>
<feature type="compositionally biased region" description="Polar residues" evidence="1">
    <location>
        <begin position="215"/>
        <end position="227"/>
    </location>
</feature>
<evidence type="ECO:0000313" key="4">
    <source>
        <dbReference type="EMBL" id="CEO44558.1"/>
    </source>
</evidence>
<feature type="transmembrane region" description="Helical" evidence="2">
    <location>
        <begin position="598"/>
        <end position="618"/>
    </location>
</feature>
<evidence type="ECO:0000256" key="1">
    <source>
        <dbReference type="SAM" id="MobiDB-lite"/>
    </source>
</evidence>
<keyword evidence="2" id="KW-0472">Membrane</keyword>
<dbReference type="SUPFAM" id="SSF160443">
    <property type="entry name" value="SMR domain-like"/>
    <property type="match status" value="1"/>
</dbReference>
<dbReference type="InterPro" id="IPR002625">
    <property type="entry name" value="Smr_dom"/>
</dbReference>
<sequence>MPSGNDQDPMQSLVDSFRSLLDEPLIVAIATDHDLTTPEGYQTAKEILSGLSQSAVFEEATGFNATGVSNIPQNASFDPDDDESTSATVTSTSNRVPKSLGSASEGTEISSSSAEPSSAMPSLTKFSNDSDETKFSNLRGMFTELKEIDIKSAMKKANGDLQVALDILLNIQFLEATGQREKGIDGFFQPDDVDTTTNTKSKKKQRKAKKRANSIQGDTSFSPSSGQPVRAKNIKHEEEIAFIADRIDMSYDQVSDIFYRKRCSSGATVMDILDQFVSYGIQARDAEGKAQAKSLAAKYRNIPDHYLLALVQVTSSISQFSDDIAGMLSKYFVKNPWVQRIDLDYRLTPLPSNEIEGAAPPAAGNARTLELKTPMQPLVGSSLSTGANLAEMNQKAQASWDAKRATDAYTSQLLRKGGSNSLYKQAAAVYRERSYEQAQNSHMLSSAAAELLVQKQSTSTSIDLHGVSVLDGIRIARQRVQSWWDGLGESRVRKAREQSLTVVTGIGRHSAGGVSRLRQGVAAALFQDGWKMRIETGRLAPLQVPSNSPPSIQAGQDGGSKHCNTNNASLDLDPSHDGSGNNKIENIGEELLPQEARLLADLLGPLLALLLALLGSLLEQLLLALNLLLLALLLFRATGLLLAVLAGAEALAGLGDGRVCQDTHELDRRADGGGVKTDEPEDLGVHVDLGGLGGTEELQVVDAEQIGQRDGLEHAEGGQRRLARDVEPRLNGLGLRQVEGVGGIERLEEAK</sequence>
<organism evidence="4">
    <name type="scientific">Bionectria ochroleuca</name>
    <name type="common">Gliocladium roseum</name>
    <dbReference type="NCBI Taxonomy" id="29856"/>
    <lineage>
        <taxon>Eukaryota</taxon>
        <taxon>Fungi</taxon>
        <taxon>Dikarya</taxon>
        <taxon>Ascomycota</taxon>
        <taxon>Pezizomycotina</taxon>
        <taxon>Sordariomycetes</taxon>
        <taxon>Hypocreomycetidae</taxon>
        <taxon>Hypocreales</taxon>
        <taxon>Bionectriaceae</taxon>
        <taxon>Clonostachys</taxon>
    </lineage>
</organism>
<feature type="region of interest" description="Disordered" evidence="1">
    <location>
        <begin position="184"/>
        <end position="230"/>
    </location>
</feature>
<feature type="compositionally biased region" description="Polar residues" evidence="1">
    <location>
        <begin position="67"/>
        <end position="76"/>
    </location>
</feature>
<dbReference type="CDD" id="cd14279">
    <property type="entry name" value="CUE"/>
    <property type="match status" value="1"/>
</dbReference>
<feature type="region of interest" description="Disordered" evidence="1">
    <location>
        <begin position="67"/>
        <end position="131"/>
    </location>
</feature>
<keyword evidence="2" id="KW-0812">Transmembrane</keyword>
<dbReference type="Pfam" id="PF26286">
    <property type="entry name" value="UBA_10"/>
    <property type="match status" value="1"/>
</dbReference>
<name>A0A0B7JIC5_BIOOC</name>
<gene>
    <name evidence="4" type="ORF">BN869_000000613_1</name>
</gene>
<dbReference type="Gene3D" id="3.30.1370.110">
    <property type="match status" value="1"/>
</dbReference>
<feature type="transmembrane region" description="Helical" evidence="2">
    <location>
        <begin position="624"/>
        <end position="648"/>
    </location>
</feature>
<accession>A0A0B7JIC5</accession>
<dbReference type="PROSITE" id="PS50828">
    <property type="entry name" value="SMR"/>
    <property type="match status" value="1"/>
</dbReference>
<dbReference type="InterPro" id="IPR052772">
    <property type="entry name" value="Endo/PolyKinase_Domain-Protein"/>
</dbReference>
<dbReference type="GO" id="GO:0005634">
    <property type="term" value="C:nucleus"/>
    <property type="evidence" value="ECO:0007669"/>
    <property type="project" value="TreeGrafter"/>
</dbReference>
<reference evidence="4" key="1">
    <citation type="submission" date="2015-01" db="EMBL/GenBank/DDBJ databases">
        <authorList>
            <person name="Durling Mikael"/>
        </authorList>
    </citation>
    <scope>NUCLEOTIDE SEQUENCE</scope>
</reference>
<dbReference type="GO" id="GO:0004519">
    <property type="term" value="F:endonuclease activity"/>
    <property type="evidence" value="ECO:0007669"/>
    <property type="project" value="TreeGrafter"/>
</dbReference>
<feature type="region of interest" description="Disordered" evidence="1">
    <location>
        <begin position="541"/>
        <end position="580"/>
    </location>
</feature>
<evidence type="ECO:0000256" key="2">
    <source>
        <dbReference type="SAM" id="Phobius"/>
    </source>
</evidence>
<dbReference type="InterPro" id="IPR036063">
    <property type="entry name" value="Smr_dom_sf"/>
</dbReference>
<feature type="compositionally biased region" description="Polar residues" evidence="1">
    <location>
        <begin position="85"/>
        <end position="96"/>
    </location>
</feature>